<dbReference type="GO" id="GO:0020037">
    <property type="term" value="F:heme binding"/>
    <property type="evidence" value="ECO:0007669"/>
    <property type="project" value="InterPro"/>
</dbReference>
<dbReference type="GO" id="GO:0016020">
    <property type="term" value="C:membrane"/>
    <property type="evidence" value="ECO:0007669"/>
    <property type="project" value="InterPro"/>
</dbReference>
<proteinExistence type="predicted"/>
<keyword evidence="5" id="KW-0812">Transmembrane</keyword>
<sequence>MSPRVEFTLLRLWHAALAGGFVVAYVTADEDTYAMHVFSGYWVLCALTLRLALALIGSSSGPLRLPRPKFTWAKPGRNPLFAWMAALLLPALALGALTGVIADGVPVAEDLHEAIAEAGLWLVIAHGLIIAWIFQGRRIREFLTGAAALLAVGLISLPAWAADPAIAAAYGKEAGETLSAARGEALYLSKNTASADFASCSTCHTPDPRAAGRHAKTGRVIEPMAASANAKRFTDAAKVEERFTRDCQTVLGRACTAREKGDYLTFLMMK</sequence>
<protein>
    <recommendedName>
        <fullName evidence="6">Cytochrome c domain-containing protein</fullName>
    </recommendedName>
</protein>
<feature type="transmembrane region" description="Helical" evidence="5">
    <location>
        <begin position="80"/>
        <end position="102"/>
    </location>
</feature>
<keyword evidence="5" id="KW-1133">Transmembrane helix</keyword>
<dbReference type="EMBL" id="LWQT01000044">
    <property type="protein sequence ID" value="OAN52236.1"/>
    <property type="molecule type" value="Genomic_DNA"/>
</dbReference>
<feature type="transmembrane region" description="Helical" evidence="5">
    <location>
        <begin position="40"/>
        <end position="59"/>
    </location>
</feature>
<keyword evidence="1 4" id="KW-0349">Heme</keyword>
<evidence type="ECO:0000256" key="1">
    <source>
        <dbReference type="ARBA" id="ARBA00022617"/>
    </source>
</evidence>
<feature type="domain" description="Cytochrome c" evidence="6">
    <location>
        <begin position="178"/>
        <end position="270"/>
    </location>
</feature>
<keyword evidence="3 4" id="KW-0408">Iron</keyword>
<keyword evidence="5" id="KW-0472">Membrane</keyword>
<dbReference type="RefSeq" id="WP_068491069.1">
    <property type="nucleotide sequence ID" value="NZ_LWQT01000044.1"/>
</dbReference>
<evidence type="ECO:0000313" key="8">
    <source>
        <dbReference type="Proteomes" id="UP000078428"/>
    </source>
</evidence>
<name>A0A178MTU3_9PROT</name>
<dbReference type="SUPFAM" id="SSF81342">
    <property type="entry name" value="Transmembrane di-heme cytochromes"/>
    <property type="match status" value="1"/>
</dbReference>
<evidence type="ECO:0000313" key="7">
    <source>
        <dbReference type="EMBL" id="OAN52236.1"/>
    </source>
</evidence>
<dbReference type="InterPro" id="IPR016174">
    <property type="entry name" value="Di-haem_cyt_TM"/>
</dbReference>
<gene>
    <name evidence="7" type="ORF">A6A04_00635</name>
</gene>
<comment type="caution">
    <text evidence="7">The sequence shown here is derived from an EMBL/GenBank/DDBJ whole genome shotgun (WGS) entry which is preliminary data.</text>
</comment>
<accession>A0A178MTU3</accession>
<evidence type="ECO:0000256" key="4">
    <source>
        <dbReference type="PROSITE-ProRule" id="PRU00433"/>
    </source>
</evidence>
<reference evidence="7 8" key="1">
    <citation type="submission" date="2016-04" db="EMBL/GenBank/DDBJ databases">
        <title>Draft genome sequence of freshwater magnetotactic bacteria Magnetospirillum marisnigri SP-1 and Magnetospirillum moscoviense BB-1.</title>
        <authorList>
            <person name="Koziaeva V."/>
            <person name="Dziuba M.V."/>
            <person name="Ivanov T.M."/>
            <person name="Kuznetsov B."/>
            <person name="Grouzdev D.S."/>
        </authorList>
    </citation>
    <scope>NUCLEOTIDE SEQUENCE [LARGE SCALE GENOMIC DNA]</scope>
    <source>
        <strain evidence="7 8">SP-1</strain>
    </source>
</reference>
<keyword evidence="8" id="KW-1185">Reference proteome</keyword>
<evidence type="ECO:0000256" key="3">
    <source>
        <dbReference type="ARBA" id="ARBA00023004"/>
    </source>
</evidence>
<evidence type="ECO:0000256" key="5">
    <source>
        <dbReference type="SAM" id="Phobius"/>
    </source>
</evidence>
<feature type="transmembrane region" description="Helical" evidence="5">
    <location>
        <begin position="12"/>
        <end position="28"/>
    </location>
</feature>
<dbReference type="InterPro" id="IPR009056">
    <property type="entry name" value="Cyt_c-like_dom"/>
</dbReference>
<feature type="transmembrane region" description="Helical" evidence="5">
    <location>
        <begin position="142"/>
        <end position="161"/>
    </location>
</feature>
<dbReference type="InterPro" id="IPR036909">
    <property type="entry name" value="Cyt_c-like_dom_sf"/>
</dbReference>
<dbReference type="OrthoDB" id="5295318at2"/>
<evidence type="ECO:0000259" key="6">
    <source>
        <dbReference type="PROSITE" id="PS51007"/>
    </source>
</evidence>
<dbReference type="STRING" id="1285242.A6A04_00635"/>
<dbReference type="SUPFAM" id="SSF46626">
    <property type="entry name" value="Cytochrome c"/>
    <property type="match status" value="1"/>
</dbReference>
<dbReference type="GO" id="GO:0046872">
    <property type="term" value="F:metal ion binding"/>
    <property type="evidence" value="ECO:0007669"/>
    <property type="project" value="UniProtKB-KW"/>
</dbReference>
<dbReference type="Proteomes" id="UP000078428">
    <property type="component" value="Unassembled WGS sequence"/>
</dbReference>
<dbReference type="PROSITE" id="PS51007">
    <property type="entry name" value="CYTC"/>
    <property type="match status" value="1"/>
</dbReference>
<dbReference type="AlphaFoldDB" id="A0A178MTU3"/>
<organism evidence="7 8">
    <name type="scientific">Paramagnetospirillum marisnigri</name>
    <dbReference type="NCBI Taxonomy" id="1285242"/>
    <lineage>
        <taxon>Bacteria</taxon>
        <taxon>Pseudomonadati</taxon>
        <taxon>Pseudomonadota</taxon>
        <taxon>Alphaproteobacteria</taxon>
        <taxon>Rhodospirillales</taxon>
        <taxon>Magnetospirillaceae</taxon>
        <taxon>Paramagnetospirillum</taxon>
    </lineage>
</organism>
<dbReference type="Gene3D" id="1.10.760.10">
    <property type="entry name" value="Cytochrome c-like domain"/>
    <property type="match status" value="1"/>
</dbReference>
<dbReference type="InterPro" id="IPR015170">
    <property type="entry name" value="DUF1924_SHP"/>
</dbReference>
<dbReference type="Pfam" id="PF09086">
    <property type="entry name" value="DUF1924"/>
    <property type="match status" value="1"/>
</dbReference>
<keyword evidence="2 4" id="KW-0479">Metal-binding</keyword>
<dbReference type="GO" id="GO:0009055">
    <property type="term" value="F:electron transfer activity"/>
    <property type="evidence" value="ECO:0007669"/>
    <property type="project" value="InterPro"/>
</dbReference>
<dbReference type="GO" id="GO:0022904">
    <property type="term" value="P:respiratory electron transport chain"/>
    <property type="evidence" value="ECO:0007669"/>
    <property type="project" value="InterPro"/>
</dbReference>
<evidence type="ECO:0000256" key="2">
    <source>
        <dbReference type="ARBA" id="ARBA00022723"/>
    </source>
</evidence>
<feature type="transmembrane region" description="Helical" evidence="5">
    <location>
        <begin position="114"/>
        <end position="135"/>
    </location>
</feature>